<sequence>MSGSMFLWVIPNHRNLPSGFEPSMEGHGAVLRGWAPQARVLRNKAIGAFLTHCGWNSMLEGLAPGGLGVGVRMNETEGGGLDPSSLAQAVAGVMEPGSSERVRARLMSEGDIELWGQEGASMLHLNVW</sequence>
<dbReference type="PANTHER" id="PTHR48045:SF31">
    <property type="entry name" value="UDP-GLYCOSYLTRANSFERASE 76B1-LIKE"/>
    <property type="match status" value="1"/>
</dbReference>
<keyword evidence="1" id="KW-0808">Transferase</keyword>
<proteinExistence type="predicted"/>
<dbReference type="Proteomes" id="UP000017836">
    <property type="component" value="Unassembled WGS sequence"/>
</dbReference>
<protein>
    <submittedName>
        <fullName evidence="2">Uncharacterized protein</fullName>
    </submittedName>
</protein>
<dbReference type="GO" id="GO:0008194">
    <property type="term" value="F:UDP-glycosyltransferase activity"/>
    <property type="evidence" value="ECO:0007669"/>
    <property type="project" value="InterPro"/>
</dbReference>
<gene>
    <name evidence="2" type="ORF">AMTR_s00061p00180340</name>
</gene>
<reference evidence="3" key="1">
    <citation type="journal article" date="2013" name="Science">
        <title>The Amborella genome and the evolution of flowering plants.</title>
        <authorList>
            <consortium name="Amborella Genome Project"/>
        </authorList>
    </citation>
    <scope>NUCLEOTIDE SEQUENCE [LARGE SCALE GENOMIC DNA]</scope>
</reference>
<dbReference type="Gene3D" id="3.40.50.2000">
    <property type="entry name" value="Glycogen Phosphorylase B"/>
    <property type="match status" value="1"/>
</dbReference>
<dbReference type="PANTHER" id="PTHR48045">
    <property type="entry name" value="UDP-GLYCOSYLTRANSFERASE 72B1"/>
    <property type="match status" value="1"/>
</dbReference>
<dbReference type="OMA" id="EPSMEGH"/>
<name>U5DCP4_AMBTC</name>
<dbReference type="InterPro" id="IPR002213">
    <property type="entry name" value="UDP_glucos_trans"/>
</dbReference>
<keyword evidence="3" id="KW-1185">Reference proteome</keyword>
<evidence type="ECO:0000313" key="2">
    <source>
        <dbReference type="EMBL" id="ERN19187.1"/>
    </source>
</evidence>
<evidence type="ECO:0000256" key="1">
    <source>
        <dbReference type="ARBA" id="ARBA00022679"/>
    </source>
</evidence>
<evidence type="ECO:0000313" key="3">
    <source>
        <dbReference type="Proteomes" id="UP000017836"/>
    </source>
</evidence>
<dbReference type="SUPFAM" id="SSF53756">
    <property type="entry name" value="UDP-Glycosyltransferase/glycogen phosphorylase"/>
    <property type="match status" value="1"/>
</dbReference>
<dbReference type="Pfam" id="PF00201">
    <property type="entry name" value="UDPGT"/>
    <property type="match status" value="1"/>
</dbReference>
<dbReference type="Gramene" id="ERN19187">
    <property type="protein sequence ID" value="ERN19187"/>
    <property type="gene ID" value="AMTR_s00061p00180340"/>
</dbReference>
<dbReference type="eggNOG" id="KOG1192">
    <property type="taxonomic scope" value="Eukaryota"/>
</dbReference>
<dbReference type="AlphaFoldDB" id="U5DCP4"/>
<accession>U5DCP4</accession>
<dbReference type="HOGENOM" id="CLU_001724_1_2_1"/>
<organism evidence="2 3">
    <name type="scientific">Amborella trichopoda</name>
    <dbReference type="NCBI Taxonomy" id="13333"/>
    <lineage>
        <taxon>Eukaryota</taxon>
        <taxon>Viridiplantae</taxon>
        <taxon>Streptophyta</taxon>
        <taxon>Embryophyta</taxon>
        <taxon>Tracheophyta</taxon>
        <taxon>Spermatophyta</taxon>
        <taxon>Magnoliopsida</taxon>
        <taxon>Amborellales</taxon>
        <taxon>Amborellaceae</taxon>
        <taxon>Amborella</taxon>
    </lineage>
</organism>
<dbReference type="EMBL" id="KI392075">
    <property type="protein sequence ID" value="ERN19187.1"/>
    <property type="molecule type" value="Genomic_DNA"/>
</dbReference>